<reference evidence="1" key="1">
    <citation type="submission" date="2020-10" db="EMBL/GenBank/DDBJ databases">
        <authorList>
            <person name="Gilroy R."/>
        </authorList>
    </citation>
    <scope>NUCLEOTIDE SEQUENCE</scope>
    <source>
        <strain evidence="1">6276</strain>
    </source>
</reference>
<dbReference type="Proteomes" id="UP000823928">
    <property type="component" value="Unassembled WGS sequence"/>
</dbReference>
<comment type="caution">
    <text evidence="1">The sequence shown here is derived from an EMBL/GenBank/DDBJ whole genome shotgun (WGS) entry which is preliminary data.</text>
</comment>
<evidence type="ECO:0000313" key="1">
    <source>
        <dbReference type="EMBL" id="HIS37286.1"/>
    </source>
</evidence>
<reference evidence="1" key="2">
    <citation type="journal article" date="2021" name="PeerJ">
        <title>Extensive microbial diversity within the chicken gut microbiome revealed by metagenomics and culture.</title>
        <authorList>
            <person name="Gilroy R."/>
            <person name="Ravi A."/>
            <person name="Getino M."/>
            <person name="Pursley I."/>
            <person name="Horton D.L."/>
            <person name="Alikhan N.F."/>
            <person name="Baker D."/>
            <person name="Gharbi K."/>
            <person name="Hall N."/>
            <person name="Watson M."/>
            <person name="Adriaenssens E.M."/>
            <person name="Foster-Nyarko E."/>
            <person name="Jarju S."/>
            <person name="Secka A."/>
            <person name="Antonio M."/>
            <person name="Oren A."/>
            <person name="Chaudhuri R.R."/>
            <person name="La Ragione R."/>
            <person name="Hildebrand F."/>
            <person name="Pallen M.J."/>
        </authorList>
    </citation>
    <scope>NUCLEOTIDE SEQUENCE</scope>
    <source>
        <strain evidence="1">6276</strain>
    </source>
</reference>
<dbReference type="PROSITE" id="PS51257">
    <property type="entry name" value="PROKAR_LIPOPROTEIN"/>
    <property type="match status" value="1"/>
</dbReference>
<protein>
    <recommendedName>
        <fullName evidence="3">Lipoprotein</fullName>
    </recommendedName>
</protein>
<name>A0A9D1F0F2_9BACT</name>
<evidence type="ECO:0008006" key="3">
    <source>
        <dbReference type="Google" id="ProtNLM"/>
    </source>
</evidence>
<accession>A0A9D1F0F2</accession>
<dbReference type="AlphaFoldDB" id="A0A9D1F0F2"/>
<organism evidence="1 2">
    <name type="scientific">Candidatus Scatousia excrementigallinarum</name>
    <dbReference type="NCBI Taxonomy" id="2840935"/>
    <lineage>
        <taxon>Bacteria</taxon>
        <taxon>Candidatus Scatousia</taxon>
    </lineage>
</organism>
<evidence type="ECO:0000313" key="2">
    <source>
        <dbReference type="Proteomes" id="UP000823928"/>
    </source>
</evidence>
<dbReference type="EMBL" id="DVIU01000234">
    <property type="protein sequence ID" value="HIS37286.1"/>
    <property type="molecule type" value="Genomic_DNA"/>
</dbReference>
<gene>
    <name evidence="1" type="ORF">IAC10_11790</name>
</gene>
<sequence length="152" mass="17207">MNKLLNILTIGLIGISTCGCNQYFTSEVTSGVPDKDIYYGAYNRRDMTWADVVIYQKGSNKRCEGVVHLNAPTRSITMKNDRTDAVMKMACTDGTLMNIKWQLRKGSFADGYGTGIDQFNNTYNFKTVSKGEFKKITDNKVKIPNKEFLLKY</sequence>
<proteinExistence type="predicted"/>